<dbReference type="GO" id="GO:1990281">
    <property type="term" value="C:efflux pump complex"/>
    <property type="evidence" value="ECO:0007669"/>
    <property type="project" value="TreeGrafter"/>
</dbReference>
<gene>
    <name evidence="5" type="ORF">C8N29_11559</name>
</gene>
<dbReference type="Gene3D" id="2.40.30.170">
    <property type="match status" value="1"/>
</dbReference>
<evidence type="ECO:0000256" key="2">
    <source>
        <dbReference type="SAM" id="Coils"/>
    </source>
</evidence>
<evidence type="ECO:0000256" key="3">
    <source>
        <dbReference type="SAM" id="SignalP"/>
    </source>
</evidence>
<dbReference type="Pfam" id="PF25917">
    <property type="entry name" value="BSH_RND"/>
    <property type="match status" value="1"/>
</dbReference>
<keyword evidence="6" id="KW-1185">Reference proteome</keyword>
<evidence type="ECO:0000313" key="6">
    <source>
        <dbReference type="Proteomes" id="UP000244223"/>
    </source>
</evidence>
<dbReference type="Gene3D" id="1.10.287.470">
    <property type="entry name" value="Helix hairpin bin"/>
    <property type="match status" value="1"/>
</dbReference>
<name>A0A2T5IVU8_9GAMM</name>
<evidence type="ECO:0000313" key="5">
    <source>
        <dbReference type="EMBL" id="PTQ87974.1"/>
    </source>
</evidence>
<dbReference type="AlphaFoldDB" id="A0A2T5IVU8"/>
<comment type="similarity">
    <text evidence="1">Belongs to the membrane fusion protein (MFP) (TC 8.A.1) family.</text>
</comment>
<evidence type="ECO:0000256" key="1">
    <source>
        <dbReference type="ARBA" id="ARBA00009477"/>
    </source>
</evidence>
<dbReference type="InterPro" id="IPR058625">
    <property type="entry name" value="MdtA-like_BSH"/>
</dbReference>
<keyword evidence="3" id="KW-0732">Signal</keyword>
<dbReference type="SUPFAM" id="SSF111369">
    <property type="entry name" value="HlyD-like secretion proteins"/>
    <property type="match status" value="1"/>
</dbReference>
<organism evidence="5 6">
    <name type="scientific">Agitococcus lubricus</name>
    <dbReference type="NCBI Taxonomy" id="1077255"/>
    <lineage>
        <taxon>Bacteria</taxon>
        <taxon>Pseudomonadati</taxon>
        <taxon>Pseudomonadota</taxon>
        <taxon>Gammaproteobacteria</taxon>
        <taxon>Moraxellales</taxon>
        <taxon>Moraxellaceae</taxon>
        <taxon>Agitococcus</taxon>
    </lineage>
</organism>
<dbReference type="PANTHER" id="PTHR30469:SF38">
    <property type="entry name" value="HLYD FAMILY SECRETION PROTEIN"/>
    <property type="match status" value="1"/>
</dbReference>
<dbReference type="Gene3D" id="2.40.50.100">
    <property type="match status" value="1"/>
</dbReference>
<dbReference type="PANTHER" id="PTHR30469">
    <property type="entry name" value="MULTIDRUG RESISTANCE PROTEIN MDTA"/>
    <property type="match status" value="1"/>
</dbReference>
<dbReference type="EMBL" id="QAON01000015">
    <property type="protein sequence ID" value="PTQ87974.1"/>
    <property type="molecule type" value="Genomic_DNA"/>
</dbReference>
<feature type="chain" id="PRO_5015630674" evidence="3">
    <location>
        <begin position="19"/>
        <end position="334"/>
    </location>
</feature>
<proteinExistence type="inferred from homology"/>
<sequence length="334" mass="36486">MKTALALASLTLVTSVAAAPLKTTTVSYRLVENTYDTVANAEAERQSTVSAQVTGRIVNIYFRAGDKVQQGQAIMRIDAATANDDVAGMQARVREAEVQRDNLQKQYQRIKELFQQQYVGQAQLDKAEADYKSAIAQVNTLQAGLKQSTTNRNFSTINAPYSGVMSALHVEVGEMAFAGKPLATGYDPRYLRLSSHVPQSQMSAIQRYNKAYIELNSQSSWLSDSKITFIPTANARTHTSEVRIALPENSSVLPNQLAKVHFVVGQEQLLVIPKASVLQRSELNAVYVIKPKQKPQLRQIRLGKTLANGWVEVLAGLEAGETIALEPIAAGLGV</sequence>
<dbReference type="Gene3D" id="2.40.420.20">
    <property type="match status" value="1"/>
</dbReference>
<feature type="signal peptide" evidence="3">
    <location>
        <begin position="1"/>
        <end position="18"/>
    </location>
</feature>
<dbReference type="InterPro" id="IPR006143">
    <property type="entry name" value="RND_pump_MFP"/>
</dbReference>
<comment type="caution">
    <text evidence="5">The sequence shown here is derived from an EMBL/GenBank/DDBJ whole genome shotgun (WGS) entry which is preliminary data.</text>
</comment>
<protein>
    <submittedName>
        <fullName evidence="5">RND family efflux transporter MFP subunit</fullName>
    </submittedName>
</protein>
<feature type="coiled-coil region" evidence="2">
    <location>
        <begin position="79"/>
        <end position="144"/>
    </location>
</feature>
<dbReference type="NCBIfam" id="TIGR01730">
    <property type="entry name" value="RND_mfp"/>
    <property type="match status" value="1"/>
</dbReference>
<accession>A0A2T5IVU8</accession>
<keyword evidence="2" id="KW-0175">Coiled coil</keyword>
<dbReference type="RefSeq" id="WP_107866582.1">
    <property type="nucleotide sequence ID" value="NZ_QAON01000015.1"/>
</dbReference>
<dbReference type="GO" id="GO:0015562">
    <property type="term" value="F:efflux transmembrane transporter activity"/>
    <property type="evidence" value="ECO:0007669"/>
    <property type="project" value="TreeGrafter"/>
</dbReference>
<feature type="domain" description="Multidrug resistance protein MdtA-like barrel-sandwich hybrid" evidence="4">
    <location>
        <begin position="45"/>
        <end position="182"/>
    </location>
</feature>
<dbReference type="OrthoDB" id="9810430at2"/>
<reference evidence="5 6" key="1">
    <citation type="submission" date="2018-04" db="EMBL/GenBank/DDBJ databases">
        <title>Genomic Encyclopedia of Archaeal and Bacterial Type Strains, Phase II (KMG-II): from individual species to whole genera.</title>
        <authorList>
            <person name="Goeker M."/>
        </authorList>
    </citation>
    <scope>NUCLEOTIDE SEQUENCE [LARGE SCALE GENOMIC DNA]</scope>
    <source>
        <strain evidence="5 6">DSM 5822</strain>
    </source>
</reference>
<dbReference type="Proteomes" id="UP000244223">
    <property type="component" value="Unassembled WGS sequence"/>
</dbReference>
<evidence type="ECO:0000259" key="4">
    <source>
        <dbReference type="Pfam" id="PF25917"/>
    </source>
</evidence>